<dbReference type="AlphaFoldDB" id="A0A2V1MYV1"/>
<dbReference type="InterPro" id="IPR024529">
    <property type="entry name" value="ECF_trnsprt_substrate-spec"/>
</dbReference>
<evidence type="ECO:0000313" key="2">
    <source>
        <dbReference type="EMBL" id="PWG00149.1"/>
    </source>
</evidence>
<evidence type="ECO:0000313" key="3">
    <source>
        <dbReference type="Proteomes" id="UP000245080"/>
    </source>
</evidence>
<proteinExistence type="predicted"/>
<sequence>MGDDSMPQKKGAARERNFRSIALALFIAIIIIQTIVPFLGYITLGPVSITLLQITTAIAAITLGTRSGVIVGTVWGVIEFVRSWAAPTTPFAALMMHNPFASILARSLVGLFAGLTYVYFAKRMKHKQFGMAAAGFMASFTNTFFVLLFTWLGFMLFQTGFGGITGGAWVPFLLGIAGANGIPELIASTILTPLIATPLVIALKRNGHLD</sequence>
<dbReference type="Gene3D" id="1.10.1760.20">
    <property type="match status" value="1"/>
</dbReference>
<dbReference type="Pfam" id="PF12822">
    <property type="entry name" value="ECF_trnsprt"/>
    <property type="match status" value="1"/>
</dbReference>
<evidence type="ECO:0000256" key="1">
    <source>
        <dbReference type="SAM" id="Phobius"/>
    </source>
</evidence>
<reference evidence="2 3" key="1">
    <citation type="journal article" date="2018" name="Int. J. Syst. Evol. Microbiol.">
        <title>Lactobacillus bambusae sp. nov., isolated from a traditional fermented Ma-bamboo shoots of Taiwan.</title>
        <authorList>
            <person name="Wang L.-T."/>
        </authorList>
    </citation>
    <scope>NUCLEOTIDE SEQUENCE [LARGE SCALE GENOMIC DNA]</scope>
    <source>
        <strain evidence="2 3">BS-W1</strain>
    </source>
</reference>
<feature type="transmembrane region" description="Helical" evidence="1">
    <location>
        <begin position="185"/>
        <end position="203"/>
    </location>
</feature>
<dbReference type="EMBL" id="QCXQ01000002">
    <property type="protein sequence ID" value="PWG00149.1"/>
    <property type="molecule type" value="Genomic_DNA"/>
</dbReference>
<dbReference type="Proteomes" id="UP000245080">
    <property type="component" value="Unassembled WGS sequence"/>
</dbReference>
<accession>A0A2V1MYV1</accession>
<feature type="transmembrane region" description="Helical" evidence="1">
    <location>
        <begin position="161"/>
        <end position="179"/>
    </location>
</feature>
<keyword evidence="3" id="KW-1185">Reference proteome</keyword>
<protein>
    <submittedName>
        <fullName evidence="2">ECF transporter S component</fullName>
    </submittedName>
</protein>
<name>A0A2V1MYV1_9LACO</name>
<feature type="transmembrane region" description="Helical" evidence="1">
    <location>
        <begin position="132"/>
        <end position="154"/>
    </location>
</feature>
<organism evidence="2 3">
    <name type="scientific">Levilactobacillus bambusae</name>
    <dbReference type="NCBI Taxonomy" id="2024736"/>
    <lineage>
        <taxon>Bacteria</taxon>
        <taxon>Bacillati</taxon>
        <taxon>Bacillota</taxon>
        <taxon>Bacilli</taxon>
        <taxon>Lactobacillales</taxon>
        <taxon>Lactobacillaceae</taxon>
        <taxon>Levilactobacillus</taxon>
    </lineage>
</organism>
<dbReference type="OrthoDB" id="9813540at2"/>
<keyword evidence="1" id="KW-0472">Membrane</keyword>
<feature type="transmembrane region" description="Helical" evidence="1">
    <location>
        <begin position="99"/>
        <end position="120"/>
    </location>
</feature>
<keyword evidence="1" id="KW-0812">Transmembrane</keyword>
<feature type="transmembrane region" description="Helical" evidence="1">
    <location>
        <begin position="54"/>
        <end position="78"/>
    </location>
</feature>
<comment type="caution">
    <text evidence="2">The sequence shown here is derived from an EMBL/GenBank/DDBJ whole genome shotgun (WGS) entry which is preliminary data.</text>
</comment>
<dbReference type="GO" id="GO:0022857">
    <property type="term" value="F:transmembrane transporter activity"/>
    <property type="evidence" value="ECO:0007669"/>
    <property type="project" value="InterPro"/>
</dbReference>
<gene>
    <name evidence="2" type="ORF">DCM90_04235</name>
</gene>
<feature type="transmembrane region" description="Helical" evidence="1">
    <location>
        <begin position="21"/>
        <end position="42"/>
    </location>
</feature>
<keyword evidence="1" id="KW-1133">Transmembrane helix</keyword>